<gene>
    <name evidence="6" type="ORF">SI8410_12017042</name>
</gene>
<evidence type="ECO:0000256" key="3">
    <source>
        <dbReference type="ARBA" id="ARBA00023035"/>
    </source>
</evidence>
<dbReference type="Proteomes" id="UP000663760">
    <property type="component" value="Chromosome 12"/>
</dbReference>
<organism evidence="6 7">
    <name type="scientific">Spirodela intermedia</name>
    <name type="common">Intermediate duckweed</name>
    <dbReference type="NCBI Taxonomy" id="51605"/>
    <lineage>
        <taxon>Eukaryota</taxon>
        <taxon>Viridiplantae</taxon>
        <taxon>Streptophyta</taxon>
        <taxon>Embryophyta</taxon>
        <taxon>Tracheophyta</taxon>
        <taxon>Spermatophyta</taxon>
        <taxon>Magnoliopsida</taxon>
        <taxon>Liliopsida</taxon>
        <taxon>Araceae</taxon>
        <taxon>Lemnoideae</taxon>
        <taxon>Spirodela</taxon>
    </lineage>
</organism>
<feature type="chain" id="PRO_5029910567" description="Bulb-type lectin domain-containing protein" evidence="4">
    <location>
        <begin position="26"/>
        <end position="175"/>
    </location>
</feature>
<accession>A0A7I8LAQ6</accession>
<dbReference type="OrthoDB" id="418274at2759"/>
<reference evidence="6" key="1">
    <citation type="submission" date="2020-02" db="EMBL/GenBank/DDBJ databases">
        <authorList>
            <person name="Scholz U."/>
            <person name="Mascher M."/>
            <person name="Fiebig A."/>
        </authorList>
    </citation>
    <scope>NUCLEOTIDE SEQUENCE</scope>
</reference>
<evidence type="ECO:0000256" key="2">
    <source>
        <dbReference type="ARBA" id="ARBA00022737"/>
    </source>
</evidence>
<keyword evidence="3" id="KW-0430">Lectin</keyword>
<keyword evidence="4" id="KW-0732">Signal</keyword>
<proteinExistence type="predicted"/>
<dbReference type="EMBL" id="LR746275">
    <property type="protein sequence ID" value="CAA7406364.1"/>
    <property type="molecule type" value="Genomic_DNA"/>
</dbReference>
<evidence type="ECO:0000313" key="7">
    <source>
        <dbReference type="Proteomes" id="UP000663760"/>
    </source>
</evidence>
<dbReference type="GO" id="GO:0005537">
    <property type="term" value="F:D-mannose binding"/>
    <property type="evidence" value="ECO:0007669"/>
    <property type="project" value="UniProtKB-KW"/>
</dbReference>
<name>A0A7I8LAQ6_SPIIN</name>
<keyword evidence="3" id="KW-0465">Mannose-binding</keyword>
<keyword evidence="1" id="KW-0348">Hemagglutinin</keyword>
<dbReference type="GO" id="GO:0051707">
    <property type="term" value="P:response to other organism"/>
    <property type="evidence" value="ECO:0007669"/>
    <property type="project" value="UniProtKB-ARBA"/>
</dbReference>
<sequence>MASRASCFLLLAPALLCLLSSPCVADSILYSGSSLYTGQSLNYGSYYLTMQSDCNLVLYDAGRALWATNTDGRGSNCRAAMQKDGNFVVYNGNNNAVWASGSNRGNGNYILILQRDRNVVIYGGSIWASGSNAYGTGVTISGAPAAVNDDISAPASVAGRELDLGRKISLVTNRA</sequence>
<keyword evidence="2" id="KW-0677">Repeat</keyword>
<dbReference type="CDD" id="cd00028">
    <property type="entry name" value="B_lectin"/>
    <property type="match status" value="1"/>
</dbReference>
<feature type="signal peptide" evidence="4">
    <location>
        <begin position="1"/>
        <end position="25"/>
    </location>
</feature>
<feature type="domain" description="Bulb-type lectin" evidence="5">
    <location>
        <begin position="26"/>
        <end position="134"/>
    </location>
</feature>
<evidence type="ECO:0000259" key="5">
    <source>
        <dbReference type="PROSITE" id="PS50927"/>
    </source>
</evidence>
<dbReference type="PROSITE" id="PS50927">
    <property type="entry name" value="BULB_LECTIN"/>
    <property type="match status" value="1"/>
</dbReference>
<dbReference type="AlphaFoldDB" id="A0A7I8LAQ6"/>
<dbReference type="InterPro" id="IPR036426">
    <property type="entry name" value="Bulb-type_lectin_dom_sf"/>
</dbReference>
<evidence type="ECO:0000256" key="4">
    <source>
        <dbReference type="SAM" id="SignalP"/>
    </source>
</evidence>
<dbReference type="SUPFAM" id="SSF51110">
    <property type="entry name" value="alpha-D-mannose-specific plant lectins"/>
    <property type="match status" value="1"/>
</dbReference>
<dbReference type="Gene3D" id="2.90.10.10">
    <property type="entry name" value="Bulb-type lectin domain"/>
    <property type="match status" value="1"/>
</dbReference>
<protein>
    <recommendedName>
        <fullName evidence="5">Bulb-type lectin domain-containing protein</fullName>
    </recommendedName>
</protein>
<keyword evidence="7" id="KW-1185">Reference proteome</keyword>
<dbReference type="SMART" id="SM00108">
    <property type="entry name" value="B_lectin"/>
    <property type="match status" value="1"/>
</dbReference>
<dbReference type="InterPro" id="IPR001480">
    <property type="entry name" value="Bulb-type_lectin_dom"/>
</dbReference>
<evidence type="ECO:0000313" key="6">
    <source>
        <dbReference type="EMBL" id="CAA7406364.1"/>
    </source>
</evidence>
<evidence type="ECO:0000256" key="1">
    <source>
        <dbReference type="ARBA" id="ARBA00022546"/>
    </source>
</evidence>